<name>A0ACC5WAP4_PANGG</name>
<evidence type="ECO:0000313" key="2">
    <source>
        <dbReference type="Proteomes" id="UP000829447"/>
    </source>
</evidence>
<proteinExistence type="predicted"/>
<feature type="non-terminal residue" evidence="1">
    <location>
        <position position="1"/>
    </location>
</feature>
<accession>A0ACC5WAP4</accession>
<comment type="caution">
    <text evidence="1">The sequence shown here is derived from an EMBL/GenBank/DDBJ whole genome shotgun (WGS) entry which is preliminary data.</text>
</comment>
<evidence type="ECO:0000313" key="1">
    <source>
        <dbReference type="EMBL" id="MCI4375889.1"/>
    </source>
</evidence>
<sequence>EVRVWDVYAGLESTVKNLLTSLRAVNELQNSAVRERHWQQLMHTTGVSFMMDENTTLGDLLELQLHRVEEEVKNIVDKAVKEMAIEKVLAEIKQTWSLMSLSYETHTSTGTPLLKADENLIETLEDNQVQLQNILMSKHVEYFLVEVSGWQRRLMLADLVIGTWLGVQRTWAHLQSIFSNSEDIRNQLAHDAELFQGIHLDFQELMMKVVETANVIEVTNQPGYLDKLEALQQRLSVCEKSLAEYLETKRLTFPRFYFVSAADLLEIVSKGTQPREVTRHLLKLFDNLADLKFRDEGEEEGKVEVAVGMYSREGEYVPFSESCLCEGQAECWLGRLELAMRSTVRQEISEAVAAYEDKSRDQWLFDYPAQVALTGSQIWWAMDVGIAFERVEEGFETALKDYNKKQILQLNSLINMLLGELSPGDRQKIMTLCTIDVHARDVVAKLISQKVTNGQAFAWLSQLRHRWDEQQKHCYINICDAQFQFSYEYLGNTNRLVITPLTDRCYITLTQSLHLTMSGAPSGPAGTGKTETTKDLGRSLGIMVYVFNCSEQMDYKSIGNIYKGLAQTGVWGCFDEFNRISVEVLSVVAVQVKTIQDAIRNKKQRFYFLGEEIELKPTVGIFITLNPGYAGRAELPENLKALFRPCAMVIPDFELICEIMLVAEGFIDARLLARKFISLYTLCKELLSKQDHYDWGLRAIKSVLVVAGSLKREDKSCPEEQVLMRALRDFNLPKIVTSDVQIFLGLISDLFPLLDIPRKRDLQLEKHVRQAIGELH</sequence>
<protein>
    <submittedName>
        <fullName evidence="1">Uncharacterized protein</fullName>
    </submittedName>
</protein>
<feature type="non-terminal residue" evidence="1">
    <location>
        <position position="776"/>
    </location>
</feature>
<dbReference type="EMBL" id="CM040455">
    <property type="protein sequence ID" value="MCI4375889.1"/>
    <property type="molecule type" value="Genomic_DNA"/>
</dbReference>
<dbReference type="Proteomes" id="UP000829447">
    <property type="component" value="Linkage Group LG2"/>
</dbReference>
<organism evidence="1 2">
    <name type="scientific">Pangasianodon gigas</name>
    <name type="common">Mekong giant catfish</name>
    <name type="synonym">Pangasius gigas</name>
    <dbReference type="NCBI Taxonomy" id="30993"/>
    <lineage>
        <taxon>Eukaryota</taxon>
        <taxon>Metazoa</taxon>
        <taxon>Chordata</taxon>
        <taxon>Craniata</taxon>
        <taxon>Vertebrata</taxon>
        <taxon>Euteleostomi</taxon>
        <taxon>Actinopterygii</taxon>
        <taxon>Neopterygii</taxon>
        <taxon>Teleostei</taxon>
        <taxon>Ostariophysi</taxon>
        <taxon>Siluriformes</taxon>
        <taxon>Pangasiidae</taxon>
        <taxon>Pangasianodon</taxon>
    </lineage>
</organism>
<keyword evidence="2" id="KW-1185">Reference proteome</keyword>
<reference evidence="1 2" key="1">
    <citation type="journal article" date="2022" name="bioRxiv">
        <title>An ancient truncated duplication of the anti-Mullerian hormone receptor type 2 gene is a potential conserved master sex determinant in the Pangasiidae catfish family.</title>
        <authorList>
            <person name="Wen M."/>
            <person name="Pan Q."/>
            <person name="Jouanno E."/>
            <person name="Montfort J."/>
            <person name="Zahm M."/>
            <person name="Cabau C."/>
            <person name="Klopp C."/>
            <person name="Iampietro C."/>
            <person name="Roques C."/>
            <person name="Bouchez O."/>
            <person name="Castinel A."/>
            <person name="Donnadieu C."/>
            <person name="Parrinello H."/>
            <person name="Poncet C."/>
            <person name="Belmonte E."/>
            <person name="Gautier V."/>
            <person name="Avarre J.-C."/>
            <person name="Dugue R."/>
            <person name="Gustiano R."/>
            <person name="Ha T.T.T."/>
            <person name="Campet M."/>
            <person name="Sriphairoj K."/>
            <person name="Ribolli J."/>
            <person name="de Almeida F.L."/>
            <person name="Desvignes T."/>
            <person name="Postlethwait J.H."/>
            <person name="Bucao C.F."/>
            <person name="Robinson-Rechavi M."/>
            <person name="Bobe J."/>
            <person name="Herpin A."/>
            <person name="Guiguen Y."/>
        </authorList>
    </citation>
    <scope>NUCLEOTIDE SEQUENCE [LARGE SCALE GENOMIC DNA]</scope>
    <source>
        <strain evidence="1">YG-Dec2019</strain>
    </source>
</reference>
<gene>
    <name evidence="1" type="ORF">PGIGA_G00114590</name>
</gene>